<evidence type="ECO:0000313" key="7">
    <source>
        <dbReference type="Proteomes" id="UP000621454"/>
    </source>
</evidence>
<evidence type="ECO:0000256" key="3">
    <source>
        <dbReference type="ARBA" id="ARBA00023004"/>
    </source>
</evidence>
<dbReference type="Pfam" id="PF00149">
    <property type="entry name" value="Metallophos"/>
    <property type="match status" value="1"/>
</dbReference>
<reference evidence="6" key="2">
    <citation type="submission" date="2020-09" db="EMBL/GenBank/DDBJ databases">
        <authorList>
            <person name="Sun Q."/>
            <person name="Zhou Y."/>
        </authorList>
    </citation>
    <scope>NUCLEOTIDE SEQUENCE</scope>
    <source>
        <strain evidence="6">CGMCC 1.12827</strain>
    </source>
</reference>
<keyword evidence="7" id="KW-1185">Reference proteome</keyword>
<dbReference type="AlphaFoldDB" id="A0A916TGV2"/>
<dbReference type="InterPro" id="IPR029052">
    <property type="entry name" value="Metallo-depent_PP-like"/>
</dbReference>
<evidence type="ECO:0000259" key="5">
    <source>
        <dbReference type="Pfam" id="PF00149"/>
    </source>
</evidence>
<dbReference type="RefSeq" id="WP_188588322.1">
    <property type="nucleotide sequence ID" value="NZ_BMGC01000040.1"/>
</dbReference>
<dbReference type="GO" id="GO:0016787">
    <property type="term" value="F:hydrolase activity"/>
    <property type="evidence" value="ECO:0007669"/>
    <property type="project" value="UniProtKB-KW"/>
</dbReference>
<dbReference type="PANTHER" id="PTHR42988:SF2">
    <property type="entry name" value="CYCLIC NUCLEOTIDE PHOSPHODIESTERASE CBUA0032-RELATED"/>
    <property type="match status" value="1"/>
</dbReference>
<dbReference type="GO" id="GO:0046872">
    <property type="term" value="F:metal ion binding"/>
    <property type="evidence" value="ECO:0007669"/>
    <property type="project" value="UniProtKB-KW"/>
</dbReference>
<dbReference type="InterPro" id="IPR050884">
    <property type="entry name" value="CNP_phosphodiesterase-III"/>
</dbReference>
<keyword evidence="1" id="KW-0479">Metal-binding</keyword>
<comment type="similarity">
    <text evidence="4">Belongs to the cyclic nucleotide phosphodiesterase class-III family.</text>
</comment>
<keyword evidence="3" id="KW-0408">Iron</keyword>
<evidence type="ECO:0000256" key="2">
    <source>
        <dbReference type="ARBA" id="ARBA00022801"/>
    </source>
</evidence>
<dbReference type="EMBL" id="BMGC01000040">
    <property type="protein sequence ID" value="GGB44907.1"/>
    <property type="molecule type" value="Genomic_DNA"/>
</dbReference>
<dbReference type="Proteomes" id="UP000621454">
    <property type="component" value="Unassembled WGS sequence"/>
</dbReference>
<dbReference type="PANTHER" id="PTHR42988">
    <property type="entry name" value="PHOSPHOHYDROLASE"/>
    <property type="match status" value="1"/>
</dbReference>
<sequence length="261" mass="28591">MLVIAHISDLHFNGSRRARSRVKAVMDYINDRADGIDVLLVTGDIADTGTTSQYMEAAGVLKSPLPMLLCPGNHDRRAEFAHQLLGRDSGDKPINTALRVNGALVLSMDSSVPDEPQGLLSYGTLDWADQQITDFGDGGPVLMAFHHPPVTLEMPFMDAIRMQGTPRLGALIDKHPSVVGMFCGHAHTGAITQFHNRRVALAPGVASTLNLPFEGGGIINETQPPGLAFHVIDDDWRIITHYRAVTVKSRRWSNERGWVER</sequence>
<gene>
    <name evidence="6" type="primary">cpdA</name>
    <name evidence="6" type="ORF">GCM10011489_35440</name>
</gene>
<evidence type="ECO:0000256" key="1">
    <source>
        <dbReference type="ARBA" id="ARBA00022723"/>
    </source>
</evidence>
<evidence type="ECO:0000313" key="6">
    <source>
        <dbReference type="EMBL" id="GGB44907.1"/>
    </source>
</evidence>
<dbReference type="SUPFAM" id="SSF56300">
    <property type="entry name" value="Metallo-dependent phosphatases"/>
    <property type="match status" value="1"/>
</dbReference>
<keyword evidence="2" id="KW-0378">Hydrolase</keyword>
<feature type="domain" description="Calcineurin-like phosphoesterase" evidence="5">
    <location>
        <begin position="3"/>
        <end position="188"/>
    </location>
</feature>
<name>A0A916TGV2_9ACTN</name>
<evidence type="ECO:0000256" key="4">
    <source>
        <dbReference type="ARBA" id="ARBA00025742"/>
    </source>
</evidence>
<accession>A0A916TGV2</accession>
<dbReference type="Gene3D" id="3.60.21.10">
    <property type="match status" value="1"/>
</dbReference>
<protein>
    <submittedName>
        <fullName evidence="6">3',5'-cyclic adenosine monophosphate phosphodiesterase CpdA</fullName>
    </submittedName>
</protein>
<reference evidence="6" key="1">
    <citation type="journal article" date="2014" name="Int. J. Syst. Evol. Microbiol.">
        <title>Complete genome sequence of Corynebacterium casei LMG S-19264T (=DSM 44701T), isolated from a smear-ripened cheese.</title>
        <authorList>
            <consortium name="US DOE Joint Genome Institute (JGI-PGF)"/>
            <person name="Walter F."/>
            <person name="Albersmeier A."/>
            <person name="Kalinowski J."/>
            <person name="Ruckert C."/>
        </authorList>
    </citation>
    <scope>NUCLEOTIDE SEQUENCE</scope>
    <source>
        <strain evidence="6">CGMCC 1.12827</strain>
    </source>
</reference>
<dbReference type="InterPro" id="IPR004843">
    <property type="entry name" value="Calcineurin-like_PHP"/>
</dbReference>
<organism evidence="6 7">
    <name type="scientific">Gordonia jinhuaensis</name>
    <dbReference type="NCBI Taxonomy" id="1517702"/>
    <lineage>
        <taxon>Bacteria</taxon>
        <taxon>Bacillati</taxon>
        <taxon>Actinomycetota</taxon>
        <taxon>Actinomycetes</taxon>
        <taxon>Mycobacteriales</taxon>
        <taxon>Gordoniaceae</taxon>
        <taxon>Gordonia</taxon>
    </lineage>
</organism>
<comment type="caution">
    <text evidence="6">The sequence shown here is derived from an EMBL/GenBank/DDBJ whole genome shotgun (WGS) entry which is preliminary data.</text>
</comment>
<proteinExistence type="inferred from homology"/>